<proteinExistence type="inferred from homology"/>
<sequence>MRIVVAGSSGFLGTKLVGTLRADGHEITRLVRRPATTPTEASWDPEAGRLDASVLDGADAIVNLGGVGVADKRWTDSYRRELRTSRIVPTSLLAMTLATMPADRRPKVLINSSAVGFYGDTGDTLVDEEAEPGDDFLAILSRDWETAARRAEMAGVRTVMLRTGFPLDPGGGLLKPLLLPFKLGVGGKIGNGGQYVPWISMVDWLNAVRFVLEHDEIAGPVNLVGPQPATNAEFTKALGEALHRPTFWRIPGLAMKVVAGDVAADMVASKRVLPKVLLNAGFTFQHETVREALAAVLP</sequence>
<reference evidence="4 5" key="1">
    <citation type="submission" date="2020-08" db="EMBL/GenBank/DDBJ databases">
        <title>Sequencing the genomes of 1000 actinobacteria strains.</title>
        <authorList>
            <person name="Klenk H.-P."/>
        </authorList>
    </citation>
    <scope>NUCLEOTIDE SEQUENCE [LARGE SCALE GENOMIC DNA]</scope>
    <source>
        <strain evidence="4 5">DSM 45362</strain>
    </source>
</reference>
<dbReference type="SUPFAM" id="SSF51735">
    <property type="entry name" value="NAD(P)-binding Rossmann-fold domains"/>
    <property type="match status" value="1"/>
</dbReference>
<feature type="domain" description="DUF1731" evidence="3">
    <location>
        <begin position="250"/>
        <end position="295"/>
    </location>
</feature>
<dbReference type="EMBL" id="JACHMN010000002">
    <property type="protein sequence ID" value="MBB5869509.1"/>
    <property type="molecule type" value="Genomic_DNA"/>
</dbReference>
<dbReference type="Proteomes" id="UP000587527">
    <property type="component" value="Unassembled WGS sequence"/>
</dbReference>
<dbReference type="Pfam" id="PF01370">
    <property type="entry name" value="Epimerase"/>
    <property type="match status" value="1"/>
</dbReference>
<evidence type="ECO:0000313" key="4">
    <source>
        <dbReference type="EMBL" id="MBB5869509.1"/>
    </source>
</evidence>
<dbReference type="PANTHER" id="PTHR11092">
    <property type="entry name" value="SUGAR NUCLEOTIDE EPIMERASE RELATED"/>
    <property type="match status" value="1"/>
</dbReference>
<dbReference type="InterPro" id="IPR001509">
    <property type="entry name" value="Epimerase_deHydtase"/>
</dbReference>
<dbReference type="InterPro" id="IPR036291">
    <property type="entry name" value="NAD(P)-bd_dom_sf"/>
</dbReference>
<dbReference type="InterPro" id="IPR010099">
    <property type="entry name" value="SDR39U1"/>
</dbReference>
<dbReference type="Gene3D" id="3.40.50.720">
    <property type="entry name" value="NAD(P)-binding Rossmann-like Domain"/>
    <property type="match status" value="1"/>
</dbReference>
<feature type="domain" description="NAD-dependent epimerase/dehydratase" evidence="2">
    <location>
        <begin position="3"/>
        <end position="216"/>
    </location>
</feature>
<comment type="caution">
    <text evidence="4">The sequence shown here is derived from an EMBL/GenBank/DDBJ whole genome shotgun (WGS) entry which is preliminary data.</text>
</comment>
<keyword evidence="5" id="KW-1185">Reference proteome</keyword>
<dbReference type="AlphaFoldDB" id="A0A841BQP5"/>
<dbReference type="RefSeq" id="WP_184836162.1">
    <property type="nucleotide sequence ID" value="NZ_JACHMN010000002.1"/>
</dbReference>
<dbReference type="InterPro" id="IPR013549">
    <property type="entry name" value="DUF1731"/>
</dbReference>
<evidence type="ECO:0000313" key="5">
    <source>
        <dbReference type="Proteomes" id="UP000587527"/>
    </source>
</evidence>
<comment type="similarity">
    <text evidence="1">Belongs to the NAD(P)-dependent epimerase/dehydratase family. SDR39U1 subfamily.</text>
</comment>
<dbReference type="Pfam" id="PF08338">
    <property type="entry name" value="DUF1731"/>
    <property type="match status" value="1"/>
</dbReference>
<gene>
    <name evidence="4" type="ORF">F4553_002888</name>
</gene>
<dbReference type="PANTHER" id="PTHR11092:SF0">
    <property type="entry name" value="EPIMERASE FAMILY PROTEIN SDR39U1"/>
    <property type="match status" value="1"/>
</dbReference>
<dbReference type="NCBIfam" id="TIGR01777">
    <property type="entry name" value="yfcH"/>
    <property type="match status" value="1"/>
</dbReference>
<protein>
    <submittedName>
        <fullName evidence="4">Uncharacterized protein (TIGR01777 family)</fullName>
    </submittedName>
</protein>
<name>A0A841BQP5_9ACTN</name>
<evidence type="ECO:0000259" key="3">
    <source>
        <dbReference type="Pfam" id="PF08338"/>
    </source>
</evidence>
<organism evidence="4 5">
    <name type="scientific">Allocatelliglobosispora scoriae</name>
    <dbReference type="NCBI Taxonomy" id="643052"/>
    <lineage>
        <taxon>Bacteria</taxon>
        <taxon>Bacillati</taxon>
        <taxon>Actinomycetota</taxon>
        <taxon>Actinomycetes</taxon>
        <taxon>Micromonosporales</taxon>
        <taxon>Micromonosporaceae</taxon>
        <taxon>Allocatelliglobosispora</taxon>
    </lineage>
</organism>
<evidence type="ECO:0000259" key="2">
    <source>
        <dbReference type="Pfam" id="PF01370"/>
    </source>
</evidence>
<evidence type="ECO:0000256" key="1">
    <source>
        <dbReference type="ARBA" id="ARBA00009353"/>
    </source>
</evidence>
<accession>A0A841BQP5</accession>